<accession>A0A067T4R1</accession>
<dbReference type="EMBL" id="KL142384">
    <property type="protein sequence ID" value="KDR73978.1"/>
    <property type="molecule type" value="Genomic_DNA"/>
</dbReference>
<evidence type="ECO:0000313" key="2">
    <source>
        <dbReference type="Proteomes" id="UP000027222"/>
    </source>
</evidence>
<dbReference type="AlphaFoldDB" id="A0A067T4R1"/>
<dbReference type="Proteomes" id="UP000027222">
    <property type="component" value="Unassembled WGS sequence"/>
</dbReference>
<reference evidence="2" key="1">
    <citation type="journal article" date="2014" name="Proc. Natl. Acad. Sci. U.S.A.">
        <title>Extensive sampling of basidiomycete genomes demonstrates inadequacy of the white-rot/brown-rot paradigm for wood decay fungi.</title>
        <authorList>
            <person name="Riley R."/>
            <person name="Salamov A.A."/>
            <person name="Brown D.W."/>
            <person name="Nagy L.G."/>
            <person name="Floudas D."/>
            <person name="Held B.W."/>
            <person name="Levasseur A."/>
            <person name="Lombard V."/>
            <person name="Morin E."/>
            <person name="Otillar R."/>
            <person name="Lindquist E.A."/>
            <person name="Sun H."/>
            <person name="LaButti K.M."/>
            <person name="Schmutz J."/>
            <person name="Jabbour D."/>
            <person name="Luo H."/>
            <person name="Baker S.E."/>
            <person name="Pisabarro A.G."/>
            <person name="Walton J.D."/>
            <person name="Blanchette R.A."/>
            <person name="Henrissat B."/>
            <person name="Martin F."/>
            <person name="Cullen D."/>
            <person name="Hibbett D.S."/>
            <person name="Grigoriev I.V."/>
        </authorList>
    </citation>
    <scope>NUCLEOTIDE SEQUENCE [LARGE SCALE GENOMIC DNA]</scope>
    <source>
        <strain evidence="2">CBS 339.88</strain>
    </source>
</reference>
<organism evidence="1 2">
    <name type="scientific">Galerina marginata (strain CBS 339.88)</name>
    <dbReference type="NCBI Taxonomy" id="685588"/>
    <lineage>
        <taxon>Eukaryota</taxon>
        <taxon>Fungi</taxon>
        <taxon>Dikarya</taxon>
        <taxon>Basidiomycota</taxon>
        <taxon>Agaricomycotina</taxon>
        <taxon>Agaricomycetes</taxon>
        <taxon>Agaricomycetidae</taxon>
        <taxon>Agaricales</taxon>
        <taxon>Agaricineae</taxon>
        <taxon>Strophariaceae</taxon>
        <taxon>Galerina</taxon>
    </lineage>
</organism>
<proteinExistence type="predicted"/>
<protein>
    <submittedName>
        <fullName evidence="1">Uncharacterized protein</fullName>
    </submittedName>
</protein>
<sequence length="183" mass="19988">MLAFVDPLAPDHNHPMVHGIISIFFLLKNRTRPDPDFSCAVAIDEYFGVQNITSGVWVRVSSATHESPNAGPTPFPYFCPDSLALPDNTLLPTLAHTDQALARSRAVAMQGARVGPVMSWAHSPPWFIGISDEIRNSGCPPDCFLVARIRCLRRPSRPLYIWNGTLVPNYLSPSLGGAIPTLA</sequence>
<keyword evidence="2" id="KW-1185">Reference proteome</keyword>
<name>A0A067T4R1_GALM3</name>
<dbReference type="HOGENOM" id="CLU_1475259_0_0_1"/>
<evidence type="ECO:0000313" key="1">
    <source>
        <dbReference type="EMBL" id="KDR73978.1"/>
    </source>
</evidence>
<gene>
    <name evidence="1" type="ORF">GALMADRAFT_596378</name>
</gene>